<gene>
    <name evidence="1" type="ORF">CO059_02475</name>
</gene>
<protein>
    <recommendedName>
        <fullName evidence="3">DUF86 domain-containing protein</fullName>
    </recommendedName>
</protein>
<accession>A0A2M8EIG1</accession>
<reference evidence="2" key="1">
    <citation type="submission" date="2017-09" db="EMBL/GenBank/DDBJ databases">
        <title>Depth-based differentiation of microbial function through sediment-hosted aquifers and enrichment of novel symbionts in the deep terrestrial subsurface.</title>
        <authorList>
            <person name="Probst A.J."/>
            <person name="Ladd B."/>
            <person name="Jarett J.K."/>
            <person name="Geller-Mcgrath D.E."/>
            <person name="Sieber C.M.K."/>
            <person name="Emerson J.B."/>
            <person name="Anantharaman K."/>
            <person name="Thomas B.C."/>
            <person name="Malmstrom R."/>
            <person name="Stieglmeier M."/>
            <person name="Klingl A."/>
            <person name="Woyke T."/>
            <person name="Ryan C.M."/>
            <person name="Banfield J.F."/>
        </authorList>
    </citation>
    <scope>NUCLEOTIDE SEQUENCE [LARGE SCALE GENOMIC DNA]</scope>
</reference>
<name>A0A2M8EIG1_UNCKA</name>
<evidence type="ECO:0000313" key="2">
    <source>
        <dbReference type="Proteomes" id="UP000228781"/>
    </source>
</evidence>
<dbReference type="Proteomes" id="UP000228781">
    <property type="component" value="Unassembled WGS sequence"/>
</dbReference>
<organism evidence="1 2">
    <name type="scientific">candidate division WWE3 bacterium CG_4_9_14_0_2_um_filter_48_10</name>
    <dbReference type="NCBI Taxonomy" id="1975078"/>
    <lineage>
        <taxon>Bacteria</taxon>
        <taxon>Katanobacteria</taxon>
    </lineage>
</organism>
<sequence>MFFNFLKRQIEHKKRLTVGVLKPYDLGKIQGDWDQIEQLIRVGKPSALKEAVIIGDKLLDYALSQISYGETTGERLKNAREAFPKMIYQDLWEAHKVRNAFVHDSHFDLTQLMARDTLAKFKAAFVTLGAKL</sequence>
<dbReference type="AlphaFoldDB" id="A0A2M8EIG1"/>
<proteinExistence type="predicted"/>
<evidence type="ECO:0008006" key="3">
    <source>
        <dbReference type="Google" id="ProtNLM"/>
    </source>
</evidence>
<comment type="caution">
    <text evidence="1">The sequence shown here is derived from an EMBL/GenBank/DDBJ whole genome shotgun (WGS) entry which is preliminary data.</text>
</comment>
<evidence type="ECO:0000313" key="1">
    <source>
        <dbReference type="EMBL" id="PJC22446.1"/>
    </source>
</evidence>
<dbReference type="EMBL" id="PFSK01000036">
    <property type="protein sequence ID" value="PJC22446.1"/>
    <property type="molecule type" value="Genomic_DNA"/>
</dbReference>